<dbReference type="PATRIC" id="fig|883077.3.peg.431"/>
<evidence type="ECO:0000313" key="3">
    <source>
        <dbReference type="Proteomes" id="UP000003994"/>
    </source>
</evidence>
<dbReference type="AlphaFoldDB" id="K0YW44"/>
<feature type="transmembrane region" description="Helical" evidence="1">
    <location>
        <begin position="14"/>
        <end position="32"/>
    </location>
</feature>
<keyword evidence="1" id="KW-1133">Transmembrane helix</keyword>
<dbReference type="HOGENOM" id="CLU_186178_2_1_11"/>
<reference evidence="2 3" key="1">
    <citation type="submission" date="2012-07" db="EMBL/GenBank/DDBJ databases">
        <title>The Genome Sequence of Actinomyces turicensis ACS-279-V-COL4.</title>
        <authorList>
            <consortium name="The Broad Institute Genome Sequencing Platform"/>
            <person name="Earl A."/>
            <person name="Ward D."/>
            <person name="Feldgarden M."/>
            <person name="Gevers D."/>
            <person name="Saerens B."/>
            <person name="Vaneechoutte M."/>
            <person name="Walker B."/>
            <person name="Young S.K."/>
            <person name="Zeng Q."/>
            <person name="Gargeya S."/>
            <person name="Fitzgerald M."/>
            <person name="Haas B."/>
            <person name="Abouelleil A."/>
            <person name="Alvarado L."/>
            <person name="Arachchi H.M."/>
            <person name="Berlin A."/>
            <person name="Chapman S.B."/>
            <person name="Goldberg J."/>
            <person name="Griggs A."/>
            <person name="Gujja S."/>
            <person name="Hansen M."/>
            <person name="Howarth C."/>
            <person name="Imamovic A."/>
            <person name="Larimer J."/>
            <person name="McCowen C."/>
            <person name="Montmayeur A."/>
            <person name="Murphy C."/>
            <person name="Neiman D."/>
            <person name="Pearson M."/>
            <person name="Priest M."/>
            <person name="Roberts A."/>
            <person name="Saif S."/>
            <person name="Shea T."/>
            <person name="Sisk P."/>
            <person name="Sykes S."/>
            <person name="Wortman J."/>
            <person name="Nusbaum C."/>
            <person name="Birren B."/>
        </authorList>
    </citation>
    <scope>NUCLEOTIDE SEQUENCE [LARGE SCALE GENOMIC DNA]</scope>
    <source>
        <strain evidence="2 3">ACS-279-V-Col4</strain>
    </source>
</reference>
<dbReference type="eggNOG" id="ENOG5033BI6">
    <property type="taxonomic scope" value="Bacteria"/>
</dbReference>
<comment type="caution">
    <text evidence="2">The sequence shown here is derived from an EMBL/GenBank/DDBJ whole genome shotgun (WGS) entry which is preliminary data.</text>
</comment>
<name>K0YW44_9ACTO</name>
<keyword evidence="3" id="KW-1185">Reference proteome</keyword>
<dbReference type="EMBL" id="AGWQ01000003">
    <property type="protein sequence ID" value="EJZ87808.1"/>
    <property type="molecule type" value="Genomic_DNA"/>
</dbReference>
<dbReference type="STRING" id="883077.HMPREF9241_00436"/>
<organism evidence="2 3">
    <name type="scientific">Schaalia turicensis ACS-279-V-Col4</name>
    <dbReference type="NCBI Taxonomy" id="883077"/>
    <lineage>
        <taxon>Bacteria</taxon>
        <taxon>Bacillati</taxon>
        <taxon>Actinomycetota</taxon>
        <taxon>Actinomycetes</taxon>
        <taxon>Actinomycetales</taxon>
        <taxon>Actinomycetaceae</taxon>
        <taxon>Schaalia</taxon>
    </lineage>
</organism>
<proteinExistence type="predicted"/>
<keyword evidence="1" id="KW-0812">Transmembrane</keyword>
<dbReference type="RefSeq" id="WP_006680642.1">
    <property type="nucleotide sequence ID" value="NZ_JH815208.1"/>
</dbReference>
<protein>
    <submittedName>
        <fullName evidence="2">Uncharacterized protein</fullName>
    </submittedName>
</protein>
<keyword evidence="1" id="KW-0472">Membrane</keyword>
<evidence type="ECO:0000313" key="2">
    <source>
        <dbReference type="EMBL" id="EJZ87808.1"/>
    </source>
</evidence>
<accession>K0YW44</accession>
<gene>
    <name evidence="2" type="ORF">HMPREF9241_00436</name>
</gene>
<sequence length="50" mass="5794">MYAWIFRHLPGPTWLKVIESLVLIGLVAYALLEWGYPWAQEYLELGEASV</sequence>
<evidence type="ECO:0000256" key="1">
    <source>
        <dbReference type="SAM" id="Phobius"/>
    </source>
</evidence>
<dbReference type="Proteomes" id="UP000003994">
    <property type="component" value="Unassembled WGS sequence"/>
</dbReference>